<dbReference type="Pfam" id="PF01853">
    <property type="entry name" value="MOZ_SAS"/>
    <property type="match status" value="1"/>
</dbReference>
<sequence>MTTDFDDDDFDDDDDGAKKTVELISEGPQALTGEEKTPAPTPPLVYDNTINSNNVEPSSSQPEQQQQQPEQQQQQQGNTKDDDDDDDDNDDQKTNCHHQEEEEKNKKNKEFPIKSKVSAKASFDGHLHPATVVEIQRRNSTKKKDFDDGEGEIEKYYIHYDKFDKRLDEWVSAENVHDYTAAGDGLFDESEAQNGGVAGSANKMMTTQTNGAVNTNGESTPHSATNPLLSSNNKNSHSEGTTTRKLTRTMKRRYNEIHNVDGVSVEDLPRIDQLAEKEHEEKTKMKNIQCVQFGKYEMDAWYYSPYPEITGQCDMLYVCPYCMKYMRKPKTMQKHQKECTITHPPGKKIYEHENANDEQTTICFWEIDGKEAKTYCQNLCLVAKLFLDHKTLYYDVEPFNFYVMTECKSSSSDTHRNSNEKDTMKKKDNRVHVPVGYFSKEKQSAEEYNLACILTLPSHQRRGYGSFLISMSYELSKREGKFGTPERPLSDLGRVSYRSYWSKHILEAMRGHKNMNGLTVRDLSMKTMFRESDVTSALQSLNLLKYWKGQHIVSATPKIVETHLQSFSKTTTTNRSNLRFEPSFVTWQPSAASEPLGNKKK</sequence>
<dbReference type="InterPro" id="IPR002717">
    <property type="entry name" value="HAT_MYST-type"/>
</dbReference>
<dbReference type="SUPFAM" id="SSF55729">
    <property type="entry name" value="Acyl-CoA N-acyltransferases (Nat)"/>
    <property type="match status" value="1"/>
</dbReference>
<keyword evidence="10" id="KW-0804">Transcription</keyword>
<dbReference type="GO" id="GO:0004402">
    <property type="term" value="F:histone acetyltransferase activity"/>
    <property type="evidence" value="ECO:0007669"/>
    <property type="project" value="InterPro"/>
</dbReference>
<dbReference type="Pfam" id="PF11717">
    <property type="entry name" value="Tudor-knot"/>
    <property type="match status" value="1"/>
</dbReference>
<feature type="region of interest" description="Disordered" evidence="15">
    <location>
        <begin position="208"/>
        <end position="243"/>
    </location>
</feature>
<evidence type="ECO:0000256" key="11">
    <source>
        <dbReference type="ARBA" id="ARBA00023242"/>
    </source>
</evidence>
<dbReference type="CDD" id="cd04301">
    <property type="entry name" value="NAT_SF"/>
    <property type="match status" value="1"/>
</dbReference>
<dbReference type="PANTHER" id="PTHR10615">
    <property type="entry name" value="HISTONE ACETYLTRANSFERASE"/>
    <property type="match status" value="1"/>
</dbReference>
<dbReference type="STRING" id="41875.K8EJ77"/>
<evidence type="ECO:0000256" key="4">
    <source>
        <dbReference type="ARBA" id="ARBA00022679"/>
    </source>
</evidence>
<feature type="domain" description="MYST-type HAT" evidence="17">
    <location>
        <begin position="283"/>
        <end position="589"/>
    </location>
</feature>
<comment type="subcellular location">
    <subcellularLocation>
        <location evidence="1">Nucleus</location>
    </subcellularLocation>
</comment>
<dbReference type="InterPro" id="IPR036388">
    <property type="entry name" value="WH-like_DNA-bd_sf"/>
</dbReference>
<dbReference type="PANTHER" id="PTHR10615:SF219">
    <property type="entry name" value="HISTONE ACETYLTRANSFERASE KAT5"/>
    <property type="match status" value="1"/>
</dbReference>
<dbReference type="GeneID" id="19013376"/>
<reference evidence="18 19" key="1">
    <citation type="submission" date="2011-10" db="EMBL/GenBank/DDBJ databases">
        <authorList>
            <person name="Genoscope - CEA"/>
        </authorList>
    </citation>
    <scope>NUCLEOTIDE SEQUENCE [LARGE SCALE GENOMIC DNA]</scope>
    <source>
        <strain evidence="18 19">RCC 1105</strain>
    </source>
</reference>
<dbReference type="Gene3D" id="2.30.30.140">
    <property type="match status" value="1"/>
</dbReference>
<feature type="region of interest" description="Disordered" evidence="15">
    <location>
        <begin position="1"/>
        <end position="113"/>
    </location>
</feature>
<dbReference type="FunFam" id="3.30.60.60:FF:000001">
    <property type="entry name" value="Histone acetyltransferase"/>
    <property type="match status" value="1"/>
</dbReference>
<dbReference type="Gene3D" id="1.10.10.10">
    <property type="entry name" value="Winged helix-like DNA-binding domain superfamily/Winged helix DNA-binding domain"/>
    <property type="match status" value="1"/>
</dbReference>
<dbReference type="InterPro" id="IPR016181">
    <property type="entry name" value="Acyl_CoA_acyltransferase"/>
</dbReference>
<keyword evidence="4" id="KW-0808">Transferase</keyword>
<dbReference type="OrthoDB" id="787137at2759"/>
<evidence type="ECO:0000313" key="18">
    <source>
        <dbReference type="EMBL" id="CCO18054.1"/>
    </source>
</evidence>
<evidence type="ECO:0000259" key="17">
    <source>
        <dbReference type="PROSITE" id="PS51726"/>
    </source>
</evidence>
<evidence type="ECO:0000256" key="7">
    <source>
        <dbReference type="ARBA" id="ARBA00022833"/>
    </source>
</evidence>
<evidence type="ECO:0000256" key="2">
    <source>
        <dbReference type="ARBA" id="ARBA00010107"/>
    </source>
</evidence>
<proteinExistence type="inferred from homology"/>
<dbReference type="Pfam" id="PF17772">
    <property type="entry name" value="zf-MYST"/>
    <property type="match status" value="1"/>
</dbReference>
<feature type="compositionally biased region" description="Low complexity" evidence="15">
    <location>
        <begin position="61"/>
        <end position="78"/>
    </location>
</feature>
<dbReference type="Gene3D" id="3.40.630.30">
    <property type="match status" value="1"/>
</dbReference>
<dbReference type="Proteomes" id="UP000198341">
    <property type="component" value="Chromosome 10"/>
</dbReference>
<evidence type="ECO:0000313" key="19">
    <source>
        <dbReference type="Proteomes" id="UP000198341"/>
    </source>
</evidence>
<feature type="compositionally biased region" description="Acidic residues" evidence="15">
    <location>
        <begin position="81"/>
        <end position="90"/>
    </location>
</feature>
<evidence type="ECO:0000256" key="14">
    <source>
        <dbReference type="PROSITE-ProRule" id="PRU00042"/>
    </source>
</evidence>
<dbReference type="PROSITE" id="PS51726">
    <property type="entry name" value="MYST_HAT"/>
    <property type="match status" value="1"/>
</dbReference>
<keyword evidence="19" id="KW-1185">Reference proteome</keyword>
<dbReference type="GO" id="GO:0008270">
    <property type="term" value="F:zinc ion binding"/>
    <property type="evidence" value="ECO:0007669"/>
    <property type="project" value="UniProtKB-KW"/>
</dbReference>
<dbReference type="AlphaFoldDB" id="K8EJ77"/>
<keyword evidence="6 14" id="KW-0863">Zinc-finger</keyword>
<gene>
    <name evidence="18" type="ordered locus">Bathy10g03010</name>
</gene>
<dbReference type="FunFam" id="1.10.10.10:FF:000022">
    <property type="entry name" value="Histone acetyltransferase"/>
    <property type="match status" value="1"/>
</dbReference>
<dbReference type="EMBL" id="FO082269">
    <property type="protein sequence ID" value="CCO18054.1"/>
    <property type="molecule type" value="Genomic_DNA"/>
</dbReference>
<keyword evidence="7" id="KW-0862">Zinc</keyword>
<keyword evidence="11" id="KW-0539">Nucleus</keyword>
<feature type="domain" description="C2H2-type" evidence="16">
    <location>
        <begin position="317"/>
        <end position="348"/>
    </location>
</feature>
<name>K8EJ77_9CHLO</name>
<evidence type="ECO:0000256" key="9">
    <source>
        <dbReference type="ARBA" id="ARBA00023015"/>
    </source>
</evidence>
<dbReference type="KEGG" id="bpg:Bathy10g03010"/>
<dbReference type="InterPro" id="IPR050603">
    <property type="entry name" value="MYST_HAT"/>
</dbReference>
<dbReference type="InterPro" id="IPR025995">
    <property type="entry name" value="Tudor-knot"/>
</dbReference>
<organism evidence="18 19">
    <name type="scientific">Bathycoccus prasinos</name>
    <dbReference type="NCBI Taxonomy" id="41875"/>
    <lineage>
        <taxon>Eukaryota</taxon>
        <taxon>Viridiplantae</taxon>
        <taxon>Chlorophyta</taxon>
        <taxon>Mamiellophyceae</taxon>
        <taxon>Mamiellales</taxon>
        <taxon>Bathycoccaceae</taxon>
        <taxon>Bathycoccus</taxon>
    </lineage>
</organism>
<protein>
    <recommendedName>
        <fullName evidence="3">histone acetyltransferase</fullName>
        <ecNumber evidence="3">2.3.1.48</ecNumber>
    </recommendedName>
</protein>
<feature type="compositionally biased region" description="Polar residues" evidence="15">
    <location>
        <begin position="208"/>
        <end position="240"/>
    </location>
</feature>
<dbReference type="EC" id="2.3.1.48" evidence="3"/>
<dbReference type="InterPro" id="IPR040706">
    <property type="entry name" value="Zf-MYST"/>
</dbReference>
<evidence type="ECO:0000256" key="8">
    <source>
        <dbReference type="ARBA" id="ARBA00022990"/>
    </source>
</evidence>
<keyword evidence="5" id="KW-0479">Metal-binding</keyword>
<dbReference type="Gene3D" id="3.30.60.60">
    <property type="entry name" value="N-acetyl transferase-like"/>
    <property type="match status" value="1"/>
</dbReference>
<dbReference type="InterPro" id="IPR013087">
    <property type="entry name" value="Znf_C2H2_type"/>
</dbReference>
<comment type="similarity">
    <text evidence="2">Belongs to the MYST (SAS/MOZ) family.</text>
</comment>
<keyword evidence="9" id="KW-0805">Transcription regulation</keyword>
<dbReference type="GO" id="GO:0006355">
    <property type="term" value="P:regulation of DNA-templated transcription"/>
    <property type="evidence" value="ECO:0007669"/>
    <property type="project" value="InterPro"/>
</dbReference>
<dbReference type="SUPFAM" id="SSF54160">
    <property type="entry name" value="Chromo domain-like"/>
    <property type="match status" value="1"/>
</dbReference>
<evidence type="ECO:0000256" key="5">
    <source>
        <dbReference type="ARBA" id="ARBA00022723"/>
    </source>
</evidence>
<evidence type="ECO:0000256" key="15">
    <source>
        <dbReference type="SAM" id="MobiDB-lite"/>
    </source>
</evidence>
<dbReference type="InterPro" id="IPR016197">
    <property type="entry name" value="Chromo-like_dom_sf"/>
</dbReference>
<evidence type="ECO:0000256" key="3">
    <source>
        <dbReference type="ARBA" id="ARBA00013184"/>
    </source>
</evidence>
<dbReference type="PROSITE" id="PS50157">
    <property type="entry name" value="ZINC_FINGER_C2H2_2"/>
    <property type="match status" value="1"/>
</dbReference>
<feature type="active site" description="Proton donor/acceptor" evidence="13">
    <location>
        <position position="486"/>
    </location>
</feature>
<evidence type="ECO:0000256" key="1">
    <source>
        <dbReference type="ARBA" id="ARBA00004123"/>
    </source>
</evidence>
<accession>K8EJ77</accession>
<evidence type="ECO:0000256" key="12">
    <source>
        <dbReference type="ARBA" id="ARBA00023315"/>
    </source>
</evidence>
<evidence type="ECO:0000256" key="13">
    <source>
        <dbReference type="PIRSR" id="PIRSR602717-51"/>
    </source>
</evidence>
<keyword evidence="12" id="KW-0012">Acyltransferase</keyword>
<dbReference type="GO" id="GO:0005634">
    <property type="term" value="C:nucleus"/>
    <property type="evidence" value="ECO:0007669"/>
    <property type="project" value="UniProtKB-SubCell"/>
</dbReference>
<feature type="compositionally biased region" description="Acidic residues" evidence="15">
    <location>
        <begin position="1"/>
        <end position="15"/>
    </location>
</feature>
<evidence type="ECO:0000259" key="16">
    <source>
        <dbReference type="PROSITE" id="PS50157"/>
    </source>
</evidence>
<evidence type="ECO:0000256" key="6">
    <source>
        <dbReference type="ARBA" id="ARBA00022771"/>
    </source>
</evidence>
<keyword evidence="8" id="KW-0007">Acetylation</keyword>
<dbReference type="eggNOG" id="KOG2747">
    <property type="taxonomic scope" value="Eukaryota"/>
</dbReference>
<feature type="compositionally biased region" description="Basic and acidic residues" evidence="15">
    <location>
        <begin position="91"/>
        <end position="113"/>
    </location>
</feature>
<feature type="compositionally biased region" description="Polar residues" evidence="15">
    <location>
        <begin position="48"/>
        <end position="60"/>
    </location>
</feature>
<dbReference type="RefSeq" id="XP_007510521.1">
    <property type="nucleotide sequence ID" value="XM_007510459.1"/>
</dbReference>
<evidence type="ECO:0000256" key="10">
    <source>
        <dbReference type="ARBA" id="ARBA00023163"/>
    </source>
</evidence>